<sequence length="70" mass="8280">MPRKLPVKKKQKWPTSTRSFSAHVKTLARKLFHIYCRFVFLFFQSTVVSQLSTISDTIRSQITQDEDFVE</sequence>
<dbReference type="Proteomes" id="UP001152320">
    <property type="component" value="Chromosome 14"/>
</dbReference>
<dbReference type="EMBL" id="JAIZAY010000014">
    <property type="protein sequence ID" value="KAJ8029868.1"/>
    <property type="molecule type" value="Genomic_DNA"/>
</dbReference>
<keyword evidence="2" id="KW-1185">Reference proteome</keyword>
<gene>
    <name evidence="1" type="ORF">HOLleu_29380</name>
</gene>
<name>A0A9Q1BN81_HOLLE</name>
<protein>
    <submittedName>
        <fullName evidence="1">Uncharacterized protein</fullName>
    </submittedName>
</protein>
<accession>A0A9Q1BN81</accession>
<dbReference type="AlphaFoldDB" id="A0A9Q1BN81"/>
<comment type="caution">
    <text evidence="1">The sequence shown here is derived from an EMBL/GenBank/DDBJ whole genome shotgun (WGS) entry which is preliminary data.</text>
</comment>
<proteinExistence type="predicted"/>
<reference evidence="1" key="1">
    <citation type="submission" date="2021-10" db="EMBL/GenBank/DDBJ databases">
        <title>Tropical sea cucumber genome reveals ecological adaptation and Cuvierian tubules defense mechanism.</title>
        <authorList>
            <person name="Chen T."/>
        </authorList>
    </citation>
    <scope>NUCLEOTIDE SEQUENCE</scope>
    <source>
        <strain evidence="1">Nanhai2018</strain>
        <tissue evidence="1">Muscle</tissue>
    </source>
</reference>
<evidence type="ECO:0000313" key="1">
    <source>
        <dbReference type="EMBL" id="KAJ8029868.1"/>
    </source>
</evidence>
<organism evidence="1 2">
    <name type="scientific">Holothuria leucospilota</name>
    <name type="common">Black long sea cucumber</name>
    <name type="synonym">Mertensiothuria leucospilota</name>
    <dbReference type="NCBI Taxonomy" id="206669"/>
    <lineage>
        <taxon>Eukaryota</taxon>
        <taxon>Metazoa</taxon>
        <taxon>Echinodermata</taxon>
        <taxon>Eleutherozoa</taxon>
        <taxon>Echinozoa</taxon>
        <taxon>Holothuroidea</taxon>
        <taxon>Aspidochirotacea</taxon>
        <taxon>Aspidochirotida</taxon>
        <taxon>Holothuriidae</taxon>
        <taxon>Holothuria</taxon>
    </lineage>
</organism>
<evidence type="ECO:0000313" key="2">
    <source>
        <dbReference type="Proteomes" id="UP001152320"/>
    </source>
</evidence>